<dbReference type="GO" id="GO:0004674">
    <property type="term" value="F:protein serine/threonine kinase activity"/>
    <property type="evidence" value="ECO:0007669"/>
    <property type="project" value="UniProtKB-KW"/>
</dbReference>
<evidence type="ECO:0000256" key="1">
    <source>
        <dbReference type="ARBA" id="ARBA00008536"/>
    </source>
</evidence>
<dbReference type="SUPFAM" id="SSF49899">
    <property type="entry name" value="Concanavalin A-like lectins/glucanases"/>
    <property type="match status" value="1"/>
</dbReference>
<dbReference type="Pfam" id="PF07714">
    <property type="entry name" value="PK_Tyr_Ser-Thr"/>
    <property type="match status" value="1"/>
</dbReference>
<dbReference type="InterPro" id="IPR000719">
    <property type="entry name" value="Prot_kinase_dom"/>
</dbReference>
<dbReference type="Gene3D" id="3.30.200.20">
    <property type="entry name" value="Phosphorylase Kinase, domain 1"/>
    <property type="match status" value="1"/>
</dbReference>
<evidence type="ECO:0000256" key="9">
    <source>
        <dbReference type="ARBA" id="ARBA00022777"/>
    </source>
</evidence>
<dbReference type="Gene3D" id="2.60.120.200">
    <property type="match status" value="1"/>
</dbReference>
<evidence type="ECO:0000256" key="4">
    <source>
        <dbReference type="ARBA" id="ARBA00022527"/>
    </source>
</evidence>
<dbReference type="Proteomes" id="UP001497457">
    <property type="component" value="Chromosome 21rd"/>
</dbReference>
<comment type="similarity">
    <text evidence="2">In the C-terminal section; belongs to the protein kinase superfamily. Ser/Thr protein kinase family.</text>
</comment>
<dbReference type="FunFam" id="1.10.510.10:FF:000060">
    <property type="entry name" value="G-type lectin S-receptor-like serine/threonine-protein kinase"/>
    <property type="match status" value="1"/>
</dbReference>
<comment type="similarity">
    <text evidence="1">In the N-terminal section; belongs to the leguminous lectin family.</text>
</comment>
<name>A0ABC9AIY2_9POAL</name>
<evidence type="ECO:0000313" key="19">
    <source>
        <dbReference type="Proteomes" id="UP001497457"/>
    </source>
</evidence>
<feature type="chain" id="PRO_5044791323" description="non-specific serine/threonine protein kinase" evidence="16">
    <location>
        <begin position="32"/>
        <end position="701"/>
    </location>
</feature>
<reference evidence="18 19" key="2">
    <citation type="submission" date="2024-10" db="EMBL/GenBank/DDBJ databases">
        <authorList>
            <person name="Ryan C."/>
        </authorList>
    </citation>
    <scope>NUCLEOTIDE SEQUENCE [LARGE SCALE GENOMIC DNA]</scope>
</reference>
<keyword evidence="12" id="KW-0325">Glycoprotein</keyword>
<dbReference type="Gene3D" id="1.10.510.10">
    <property type="entry name" value="Transferase(Phosphotransferase) domain 1"/>
    <property type="match status" value="1"/>
</dbReference>
<keyword evidence="6 16" id="KW-0732">Signal</keyword>
<dbReference type="CDD" id="cd06899">
    <property type="entry name" value="lectin_legume_LecRK_Arcelin_ConA"/>
    <property type="match status" value="1"/>
</dbReference>
<keyword evidence="9" id="KW-0418">Kinase</keyword>
<dbReference type="EMBL" id="OZ075131">
    <property type="protein sequence ID" value="CAL4979724.1"/>
    <property type="molecule type" value="Genomic_DNA"/>
</dbReference>
<dbReference type="InterPro" id="IPR008271">
    <property type="entry name" value="Ser/Thr_kinase_AS"/>
</dbReference>
<dbReference type="PROSITE" id="PS50011">
    <property type="entry name" value="PROTEIN_KINASE_DOM"/>
    <property type="match status" value="1"/>
</dbReference>
<evidence type="ECO:0000256" key="16">
    <source>
        <dbReference type="SAM" id="SignalP"/>
    </source>
</evidence>
<evidence type="ECO:0000256" key="14">
    <source>
        <dbReference type="ARBA" id="ARBA00048679"/>
    </source>
</evidence>
<keyword evidence="8" id="KW-0547">Nucleotide-binding</keyword>
<dbReference type="AlphaFoldDB" id="A0ABC9AIY2"/>
<dbReference type="PANTHER" id="PTHR27002:SF935">
    <property type="entry name" value="OS11G0681400 PROTEIN"/>
    <property type="match status" value="1"/>
</dbReference>
<dbReference type="PROSITE" id="PS00108">
    <property type="entry name" value="PROTEIN_KINASE_ST"/>
    <property type="match status" value="1"/>
</dbReference>
<evidence type="ECO:0000256" key="7">
    <source>
        <dbReference type="ARBA" id="ARBA00022734"/>
    </source>
</evidence>
<dbReference type="InterPro" id="IPR013320">
    <property type="entry name" value="ConA-like_dom_sf"/>
</dbReference>
<feature type="domain" description="Protein kinase" evidence="17">
    <location>
        <begin position="371"/>
        <end position="657"/>
    </location>
</feature>
<dbReference type="InterPro" id="IPR001245">
    <property type="entry name" value="Ser-Thr/Tyr_kinase_cat_dom"/>
</dbReference>
<evidence type="ECO:0000259" key="17">
    <source>
        <dbReference type="PROSITE" id="PS50011"/>
    </source>
</evidence>
<dbReference type="SMART" id="SM00220">
    <property type="entry name" value="S_TKc"/>
    <property type="match status" value="1"/>
</dbReference>
<dbReference type="EC" id="2.7.11.1" evidence="3"/>
<keyword evidence="5" id="KW-0808">Transferase</keyword>
<evidence type="ECO:0000256" key="11">
    <source>
        <dbReference type="ARBA" id="ARBA00023157"/>
    </source>
</evidence>
<organism evidence="18 19">
    <name type="scientific">Urochloa decumbens</name>
    <dbReference type="NCBI Taxonomy" id="240449"/>
    <lineage>
        <taxon>Eukaryota</taxon>
        <taxon>Viridiplantae</taxon>
        <taxon>Streptophyta</taxon>
        <taxon>Embryophyta</taxon>
        <taxon>Tracheophyta</taxon>
        <taxon>Spermatophyta</taxon>
        <taxon>Magnoliopsida</taxon>
        <taxon>Liliopsida</taxon>
        <taxon>Poales</taxon>
        <taxon>Poaceae</taxon>
        <taxon>PACMAD clade</taxon>
        <taxon>Panicoideae</taxon>
        <taxon>Panicodae</taxon>
        <taxon>Paniceae</taxon>
        <taxon>Melinidinae</taxon>
        <taxon>Urochloa</taxon>
    </lineage>
</organism>
<evidence type="ECO:0000313" key="18">
    <source>
        <dbReference type="EMBL" id="CAL4979724.1"/>
    </source>
</evidence>
<keyword evidence="10" id="KW-0067">ATP-binding</keyword>
<dbReference type="GO" id="GO:0005524">
    <property type="term" value="F:ATP binding"/>
    <property type="evidence" value="ECO:0007669"/>
    <property type="project" value="UniProtKB-KW"/>
</dbReference>
<dbReference type="SUPFAM" id="SSF56112">
    <property type="entry name" value="Protein kinase-like (PK-like)"/>
    <property type="match status" value="1"/>
</dbReference>
<evidence type="ECO:0000256" key="2">
    <source>
        <dbReference type="ARBA" id="ARBA00010217"/>
    </source>
</evidence>
<dbReference type="FunFam" id="3.30.200.20:FF:000195">
    <property type="entry name" value="G-type lectin S-receptor-like serine/threonine-protein kinase"/>
    <property type="match status" value="1"/>
</dbReference>
<evidence type="ECO:0000256" key="6">
    <source>
        <dbReference type="ARBA" id="ARBA00022729"/>
    </source>
</evidence>
<gene>
    <name evidence="18" type="ORF">URODEC1_LOCUS55362</name>
</gene>
<evidence type="ECO:0000256" key="5">
    <source>
        <dbReference type="ARBA" id="ARBA00022679"/>
    </source>
</evidence>
<keyword evidence="15" id="KW-0812">Transmembrane</keyword>
<dbReference type="Pfam" id="PF00139">
    <property type="entry name" value="Lectin_legB"/>
    <property type="match status" value="1"/>
</dbReference>
<evidence type="ECO:0000256" key="8">
    <source>
        <dbReference type="ARBA" id="ARBA00022741"/>
    </source>
</evidence>
<accession>A0ABC9AIY2</accession>
<protein>
    <recommendedName>
        <fullName evidence="3">non-specific serine/threonine protein kinase</fullName>
        <ecNumber evidence="3">2.7.11.1</ecNumber>
    </recommendedName>
</protein>
<reference evidence="19" key="1">
    <citation type="submission" date="2024-06" db="EMBL/GenBank/DDBJ databases">
        <authorList>
            <person name="Ryan C."/>
        </authorList>
    </citation>
    <scope>NUCLEOTIDE SEQUENCE [LARGE SCALE GENOMIC DNA]</scope>
</reference>
<evidence type="ECO:0000256" key="10">
    <source>
        <dbReference type="ARBA" id="ARBA00022840"/>
    </source>
</evidence>
<dbReference type="GO" id="GO:0030246">
    <property type="term" value="F:carbohydrate binding"/>
    <property type="evidence" value="ECO:0007669"/>
    <property type="project" value="UniProtKB-KW"/>
</dbReference>
<keyword evidence="7" id="KW-0430">Lectin</keyword>
<evidence type="ECO:0000256" key="3">
    <source>
        <dbReference type="ARBA" id="ARBA00012513"/>
    </source>
</evidence>
<keyword evidence="4" id="KW-0723">Serine/threonine-protein kinase</keyword>
<comment type="catalytic activity">
    <reaction evidence="13">
        <text>L-threonyl-[protein] + ATP = O-phospho-L-threonyl-[protein] + ADP + H(+)</text>
        <dbReference type="Rhea" id="RHEA:46608"/>
        <dbReference type="Rhea" id="RHEA-COMP:11060"/>
        <dbReference type="Rhea" id="RHEA-COMP:11605"/>
        <dbReference type="ChEBI" id="CHEBI:15378"/>
        <dbReference type="ChEBI" id="CHEBI:30013"/>
        <dbReference type="ChEBI" id="CHEBI:30616"/>
        <dbReference type="ChEBI" id="CHEBI:61977"/>
        <dbReference type="ChEBI" id="CHEBI:456216"/>
        <dbReference type="EC" id="2.7.11.1"/>
    </reaction>
</comment>
<feature type="signal peptide" evidence="16">
    <location>
        <begin position="1"/>
        <end position="31"/>
    </location>
</feature>
<dbReference type="CDD" id="cd14066">
    <property type="entry name" value="STKc_IRAK"/>
    <property type="match status" value="1"/>
</dbReference>
<proteinExistence type="inferred from homology"/>
<dbReference type="PANTHER" id="PTHR27002">
    <property type="entry name" value="RECEPTOR-LIKE SERINE/THREONINE-PROTEIN KINASE SD1-8"/>
    <property type="match status" value="1"/>
</dbReference>
<feature type="transmembrane region" description="Helical" evidence="15">
    <location>
        <begin position="299"/>
        <end position="319"/>
    </location>
</feature>
<dbReference type="InterPro" id="IPR011009">
    <property type="entry name" value="Kinase-like_dom_sf"/>
</dbReference>
<sequence length="701" mass="77987">MASAGNFNISKRTQLLLSTCFLLPLSLDAYAQETKNPAAVDSSRLSFSFNFSNASSYTRSDLLLQGNASMEDNLIDLTCDSVRRNLSYCAGRISYNHPVPFYDDTTLASFNTSFTFVIQVIDNNKTSADGVAFFLSGYPSRPPVHSDGGHLGLYNLDAPAIYGGAGQFVAIEFDTHKNLWDPDDKHIGIDINSVNSYNTTSLPNNFTLNGNGTMTATITFDNNTSMLVASLRFHDYPFMEPVVVSYVLQNPKSLLLQEVAVGLSASTGASIELHRILAWSFNSTLAAAPLPHRGHRSTVLAIAIVGPILALFICGIAYFQFMKRHRKGKGSQGKGKKNVKEEDEGLVWAVGMSSEFTVYDFLQVLEATNNFSEENKLGQGGFGPVYKGRFHDGLEIAVKRLASHSGQGFREFKNEIELIAKLQHTNLVRLLGCSSQGDERLLIYEYMPNKSLDFYVFDEIQRVLLDWNKRLAILEGIAQGILYLHKHSRLRVIHRDLKASNILLDREMNPKISDFGLAKIFSLNDTEGNTKRIVGTYGYMAPEYAFEGLFSIKSDVFSFGVLTLEIISGKRASSSHQYGEFINLLGHAWQLWKDGLWLQLVDTSLGAECHTLKMLRCFNIALLCVQENAVDRPTMSEVVAMLSSDSMALPESKHPAYFHVRVGTEEASDVVEPSSHLVLMLQYLSYMEGSFPISFQIIMLR</sequence>
<keyword evidence="19" id="KW-1185">Reference proteome</keyword>
<comment type="catalytic activity">
    <reaction evidence="14">
        <text>L-seryl-[protein] + ATP = O-phospho-L-seryl-[protein] + ADP + H(+)</text>
        <dbReference type="Rhea" id="RHEA:17989"/>
        <dbReference type="Rhea" id="RHEA-COMP:9863"/>
        <dbReference type="Rhea" id="RHEA-COMP:11604"/>
        <dbReference type="ChEBI" id="CHEBI:15378"/>
        <dbReference type="ChEBI" id="CHEBI:29999"/>
        <dbReference type="ChEBI" id="CHEBI:30616"/>
        <dbReference type="ChEBI" id="CHEBI:83421"/>
        <dbReference type="ChEBI" id="CHEBI:456216"/>
        <dbReference type="EC" id="2.7.11.1"/>
    </reaction>
</comment>
<evidence type="ECO:0000256" key="15">
    <source>
        <dbReference type="SAM" id="Phobius"/>
    </source>
</evidence>
<dbReference type="GO" id="GO:0006952">
    <property type="term" value="P:defense response"/>
    <property type="evidence" value="ECO:0007669"/>
    <property type="project" value="UniProtKB-ARBA"/>
</dbReference>
<dbReference type="InterPro" id="IPR001220">
    <property type="entry name" value="Legume_lectin_dom"/>
</dbReference>
<evidence type="ECO:0000256" key="12">
    <source>
        <dbReference type="ARBA" id="ARBA00023180"/>
    </source>
</evidence>
<keyword evidence="15" id="KW-0472">Membrane</keyword>
<evidence type="ECO:0000256" key="13">
    <source>
        <dbReference type="ARBA" id="ARBA00047899"/>
    </source>
</evidence>
<keyword evidence="11" id="KW-1015">Disulfide bond</keyword>
<keyword evidence="15" id="KW-1133">Transmembrane helix</keyword>